<dbReference type="SUPFAM" id="SSF53335">
    <property type="entry name" value="S-adenosyl-L-methionine-dependent methyltransferases"/>
    <property type="match status" value="1"/>
</dbReference>
<reference evidence="9" key="2">
    <citation type="submission" date="2014-07" db="EMBL/GenBank/DDBJ databases">
        <authorList>
            <person name="Hull J."/>
        </authorList>
    </citation>
    <scope>NUCLEOTIDE SEQUENCE</scope>
</reference>
<dbReference type="InterPro" id="IPR025800">
    <property type="entry name" value="CaM-Lys-N-MeTrfase"/>
</dbReference>
<accession>A0A0A9XPP4</accession>
<evidence type="ECO:0000313" key="11">
    <source>
        <dbReference type="EMBL" id="JAG57108.1"/>
    </source>
</evidence>
<keyword evidence="5" id="KW-0963">Cytoplasm</keyword>
<evidence type="ECO:0000256" key="4">
    <source>
        <dbReference type="ARBA" id="ARBA00020594"/>
    </source>
</evidence>
<dbReference type="GO" id="GO:0005737">
    <property type="term" value="C:cytoplasm"/>
    <property type="evidence" value="ECO:0007669"/>
    <property type="project" value="UniProtKB-SubCell"/>
</dbReference>
<dbReference type="EMBL" id="GBHO01024543">
    <property type="protein sequence ID" value="JAG19061.1"/>
    <property type="molecule type" value="Transcribed_RNA"/>
</dbReference>
<dbReference type="Gene3D" id="3.40.50.150">
    <property type="entry name" value="Vaccinia Virus protein VP39"/>
    <property type="match status" value="1"/>
</dbReference>
<dbReference type="PANTHER" id="PTHR13539">
    <property type="entry name" value="CALMODULIN-LYSINE N-METHYLTRANSFERASE"/>
    <property type="match status" value="1"/>
</dbReference>
<keyword evidence="8" id="KW-0539">Nucleus</keyword>
<keyword evidence="6 9" id="KW-0489">Methyltransferase</keyword>
<keyword evidence="7 9" id="KW-0808">Transferase</keyword>
<evidence type="ECO:0000256" key="3">
    <source>
        <dbReference type="ARBA" id="ARBA00011914"/>
    </source>
</evidence>
<dbReference type="InterPro" id="IPR019410">
    <property type="entry name" value="Methyltransf_16"/>
</dbReference>
<dbReference type="EMBL" id="GBHO01024544">
    <property type="protein sequence ID" value="JAG19060.1"/>
    <property type="molecule type" value="Transcribed_RNA"/>
</dbReference>
<dbReference type="GO" id="GO:0018025">
    <property type="term" value="F:calmodulin-lysine N-methyltransferase activity"/>
    <property type="evidence" value="ECO:0007669"/>
    <property type="project" value="UniProtKB-EC"/>
</dbReference>
<evidence type="ECO:0000256" key="2">
    <source>
        <dbReference type="ARBA" id="ARBA00004496"/>
    </source>
</evidence>
<organism evidence="9">
    <name type="scientific">Lygus hesperus</name>
    <name type="common">Western plant bug</name>
    <dbReference type="NCBI Taxonomy" id="30085"/>
    <lineage>
        <taxon>Eukaryota</taxon>
        <taxon>Metazoa</taxon>
        <taxon>Ecdysozoa</taxon>
        <taxon>Arthropoda</taxon>
        <taxon>Hexapoda</taxon>
        <taxon>Insecta</taxon>
        <taxon>Pterygota</taxon>
        <taxon>Neoptera</taxon>
        <taxon>Paraneoptera</taxon>
        <taxon>Hemiptera</taxon>
        <taxon>Heteroptera</taxon>
        <taxon>Panheteroptera</taxon>
        <taxon>Cimicomorpha</taxon>
        <taxon>Miridae</taxon>
        <taxon>Mirini</taxon>
        <taxon>Lygus</taxon>
    </lineage>
</organism>
<proteinExistence type="predicted"/>
<comment type="subcellular location">
    <subcellularLocation>
        <location evidence="2">Cytoplasm</location>
    </subcellularLocation>
    <subcellularLocation>
        <location evidence="1">Nucleus</location>
    </subcellularLocation>
</comment>
<dbReference type="EC" id="2.1.1.60" evidence="3"/>
<reference evidence="9" key="1">
    <citation type="journal article" date="2014" name="PLoS ONE">
        <title>Transcriptome-Based Identification of ABC Transporters in the Western Tarnished Plant Bug Lygus hesperus.</title>
        <authorList>
            <person name="Hull J.J."/>
            <person name="Chaney K."/>
            <person name="Geib S.M."/>
            <person name="Fabrick J.A."/>
            <person name="Brent C.S."/>
            <person name="Walsh D."/>
            <person name="Lavine L.C."/>
        </authorList>
    </citation>
    <scope>NUCLEOTIDE SEQUENCE</scope>
</reference>
<dbReference type="PANTHER" id="PTHR13539:SF3">
    <property type="entry name" value="CALMODULIN-LYSINE N-METHYLTRANSFERASE"/>
    <property type="match status" value="1"/>
</dbReference>
<gene>
    <name evidence="9" type="primary">camkmt_1</name>
    <name evidence="10" type="synonym">camkmt_0</name>
    <name evidence="10" type="ORF">CM83_62837</name>
    <name evidence="9" type="ORF">CM83_62839</name>
</gene>
<evidence type="ECO:0000313" key="9">
    <source>
        <dbReference type="EMBL" id="JAG19060.1"/>
    </source>
</evidence>
<evidence type="ECO:0000256" key="1">
    <source>
        <dbReference type="ARBA" id="ARBA00004123"/>
    </source>
</evidence>
<reference evidence="11" key="3">
    <citation type="submission" date="2014-09" db="EMBL/GenBank/DDBJ databases">
        <authorList>
            <person name="Magalhaes I.L.F."/>
            <person name="Oliveira U."/>
            <person name="Santos F.R."/>
            <person name="Vidigal T.H.D.A."/>
            <person name="Brescovit A.D."/>
            <person name="Santos A.J."/>
        </authorList>
    </citation>
    <scope>NUCLEOTIDE SEQUENCE</scope>
</reference>
<dbReference type="GO" id="GO:0005634">
    <property type="term" value="C:nucleus"/>
    <property type="evidence" value="ECO:0007669"/>
    <property type="project" value="UniProtKB-SubCell"/>
</dbReference>
<dbReference type="AlphaFoldDB" id="A0A0A9XPP4"/>
<evidence type="ECO:0000256" key="6">
    <source>
        <dbReference type="ARBA" id="ARBA00022603"/>
    </source>
</evidence>
<evidence type="ECO:0000256" key="5">
    <source>
        <dbReference type="ARBA" id="ARBA00022490"/>
    </source>
</evidence>
<dbReference type="InterPro" id="IPR029063">
    <property type="entry name" value="SAM-dependent_MTases_sf"/>
</dbReference>
<name>A0A0A9XPP4_LYGHE</name>
<dbReference type="Pfam" id="PF10294">
    <property type="entry name" value="Methyltransf_16"/>
    <property type="match status" value="1"/>
</dbReference>
<sequence>MGIESHRHHNETARRRWGLLARALTSNNRQTENTNQPQDLISVRRISNFGLIKISPLIEVDWFVYSASDKFSMKIHHLNQLLTPEDLMGFNNTGNVCVWPSEEVLAYYALNHREEFFRKSVLELGGGMSCLAGLYIAKYMEAARVHLTDGNENSVNNVLKNVEANDLGDKKIECSVLKWGEDVQDKYDIILAADCLFFDSTRRALVHTIWQAMKGNGVGWITAPRRGSTLDNFLEEAQNVGFKYRVSDTYNQDIWDRHLSLKRDCPYYNMDIHYPVFIILTKSV</sequence>
<evidence type="ECO:0000256" key="8">
    <source>
        <dbReference type="ARBA" id="ARBA00023242"/>
    </source>
</evidence>
<protein>
    <recommendedName>
        <fullName evidence="4">Calmodulin-lysine N-methyltransferase</fullName>
        <ecNumber evidence="3">2.1.1.60</ecNumber>
    </recommendedName>
</protein>
<evidence type="ECO:0000256" key="7">
    <source>
        <dbReference type="ARBA" id="ARBA00022679"/>
    </source>
</evidence>
<dbReference type="GO" id="GO:0032259">
    <property type="term" value="P:methylation"/>
    <property type="evidence" value="ECO:0007669"/>
    <property type="project" value="UniProtKB-KW"/>
</dbReference>
<evidence type="ECO:0000313" key="10">
    <source>
        <dbReference type="EMBL" id="JAG19061.1"/>
    </source>
</evidence>
<dbReference type="EMBL" id="GBRD01008713">
    <property type="protein sequence ID" value="JAG57108.1"/>
    <property type="molecule type" value="Transcribed_RNA"/>
</dbReference>